<evidence type="ECO:0000313" key="2">
    <source>
        <dbReference type="Proteomes" id="UP000002058"/>
    </source>
</evidence>
<name>C4JH05_UNCRE</name>
<evidence type="ECO:0000313" key="1">
    <source>
        <dbReference type="EMBL" id="EEP76407.1"/>
    </source>
</evidence>
<accession>C4JH05</accession>
<dbReference type="HOGENOM" id="CLU_970423_0_0_1"/>
<dbReference type="EMBL" id="CH476615">
    <property type="protein sequence ID" value="EEP76407.1"/>
    <property type="molecule type" value="Genomic_DNA"/>
</dbReference>
<proteinExistence type="predicted"/>
<dbReference type="InParanoid" id="C4JH05"/>
<protein>
    <submittedName>
        <fullName evidence="1">Uncharacterized protein</fullName>
    </submittedName>
</protein>
<dbReference type="VEuPathDB" id="FungiDB:UREG_01256"/>
<dbReference type="RefSeq" id="XP_002541740.1">
    <property type="nucleotide sequence ID" value="XM_002541694.1"/>
</dbReference>
<dbReference type="AlphaFoldDB" id="C4JH05"/>
<dbReference type="GeneID" id="8444616"/>
<reference evidence="2" key="1">
    <citation type="journal article" date="2009" name="Genome Res.">
        <title>Comparative genomic analyses of the human fungal pathogens Coccidioides and their relatives.</title>
        <authorList>
            <person name="Sharpton T.J."/>
            <person name="Stajich J.E."/>
            <person name="Rounsley S.D."/>
            <person name="Gardner M.J."/>
            <person name="Wortman J.R."/>
            <person name="Jordar V.S."/>
            <person name="Maiti R."/>
            <person name="Kodira C.D."/>
            <person name="Neafsey D.E."/>
            <person name="Zeng Q."/>
            <person name="Hung C.-Y."/>
            <person name="McMahan C."/>
            <person name="Muszewska A."/>
            <person name="Grynberg M."/>
            <person name="Mandel M.A."/>
            <person name="Kellner E.M."/>
            <person name="Barker B.M."/>
            <person name="Galgiani J.N."/>
            <person name="Orbach M.J."/>
            <person name="Kirkland T.N."/>
            <person name="Cole G.T."/>
            <person name="Henn M.R."/>
            <person name="Birren B.W."/>
            <person name="Taylor J.W."/>
        </authorList>
    </citation>
    <scope>NUCLEOTIDE SEQUENCE [LARGE SCALE GENOMIC DNA]</scope>
    <source>
        <strain evidence="2">UAMH 1704</strain>
    </source>
</reference>
<dbReference type="KEGG" id="ure:UREG_01256"/>
<gene>
    <name evidence="1" type="ORF">UREG_01256</name>
</gene>
<organism evidence="1 2">
    <name type="scientific">Uncinocarpus reesii (strain UAMH 1704)</name>
    <dbReference type="NCBI Taxonomy" id="336963"/>
    <lineage>
        <taxon>Eukaryota</taxon>
        <taxon>Fungi</taxon>
        <taxon>Dikarya</taxon>
        <taxon>Ascomycota</taxon>
        <taxon>Pezizomycotina</taxon>
        <taxon>Eurotiomycetes</taxon>
        <taxon>Eurotiomycetidae</taxon>
        <taxon>Onygenales</taxon>
        <taxon>Onygenaceae</taxon>
        <taxon>Uncinocarpus</taxon>
    </lineage>
</organism>
<keyword evidence="2" id="KW-1185">Reference proteome</keyword>
<sequence length="287" mass="31148">MIVGIGNVTELIVKPPPRVPGMVLLAAKGEAEVSGNADLIFCLLLGLGERKEGETGAGKGYRACGILASRYLRFLDAGIERGLFILVFGSMAAMRAQGKAAESSLMAIFWSNGQKQPRSDCRITQRSGKTGDATFNDATRNSRSINNEFIKRASCYQSGSSWRRTALPANTVIPDPGSSLQGLPRPELHCLSRWACTALWCLFELLLSATTQEKSRCQHHGMPMRTPGTQPRCKICDEMDGFPLEEPASSPNATTFERGFRREAQAARDKGLSLTGHLLMLESAPGN</sequence>
<dbReference type="Proteomes" id="UP000002058">
    <property type="component" value="Unassembled WGS sequence"/>
</dbReference>